<evidence type="ECO:0000256" key="1">
    <source>
        <dbReference type="SAM" id="MobiDB-lite"/>
    </source>
</evidence>
<protein>
    <submittedName>
        <fullName evidence="2">Uncharacterized protein</fullName>
    </submittedName>
</protein>
<dbReference type="AlphaFoldDB" id="A0A8D9DUE0"/>
<sequence length="236" mass="27549">MINSFVSDENNKSEIIEPGALSEKNTFSEEEKKLMERARIKFGINNKNNNETNVFVTSVQNISNKTPETIGGLTVDFSKEELELLKRASQKMKDWDTNSEQKLRTTKDFERTGFHDSQLEGDTRERLRKMLAESSEKKLDYSLEIRKLESPNFEHTSPSTKKMKRSRVHSSHFVGDTRERLRKMLGESSQDRLDYSLEIRKLSQWCGESDNNLYTTHGRRHFCSVVFCLCETNYTR</sequence>
<dbReference type="EMBL" id="HBUF01375931">
    <property type="protein sequence ID" value="CAG6728279.1"/>
    <property type="molecule type" value="Transcribed_RNA"/>
</dbReference>
<evidence type="ECO:0000313" key="2">
    <source>
        <dbReference type="EMBL" id="CAG6728279.1"/>
    </source>
</evidence>
<name>A0A8D9DUE0_9HEMI</name>
<organism evidence="2">
    <name type="scientific">Cacopsylla melanoneura</name>
    <dbReference type="NCBI Taxonomy" id="428564"/>
    <lineage>
        <taxon>Eukaryota</taxon>
        <taxon>Metazoa</taxon>
        <taxon>Ecdysozoa</taxon>
        <taxon>Arthropoda</taxon>
        <taxon>Hexapoda</taxon>
        <taxon>Insecta</taxon>
        <taxon>Pterygota</taxon>
        <taxon>Neoptera</taxon>
        <taxon>Paraneoptera</taxon>
        <taxon>Hemiptera</taxon>
        <taxon>Sternorrhyncha</taxon>
        <taxon>Psylloidea</taxon>
        <taxon>Psyllidae</taxon>
        <taxon>Psyllinae</taxon>
        <taxon>Cacopsylla</taxon>
    </lineage>
</organism>
<feature type="compositionally biased region" description="Basic residues" evidence="1">
    <location>
        <begin position="161"/>
        <end position="170"/>
    </location>
</feature>
<proteinExistence type="predicted"/>
<reference evidence="2" key="1">
    <citation type="submission" date="2021-05" db="EMBL/GenBank/DDBJ databases">
        <authorList>
            <person name="Alioto T."/>
            <person name="Alioto T."/>
            <person name="Gomez Garrido J."/>
        </authorList>
    </citation>
    <scope>NUCLEOTIDE SEQUENCE</scope>
</reference>
<accession>A0A8D9DUE0</accession>
<feature type="region of interest" description="Disordered" evidence="1">
    <location>
        <begin position="152"/>
        <end position="172"/>
    </location>
</feature>
<dbReference type="EMBL" id="HBUF01375932">
    <property type="protein sequence ID" value="CAG6728280.1"/>
    <property type="molecule type" value="Transcribed_RNA"/>
</dbReference>